<accession>A0ACC1MXM1</accession>
<evidence type="ECO:0000313" key="2">
    <source>
        <dbReference type="Proteomes" id="UP001143910"/>
    </source>
</evidence>
<evidence type="ECO:0000313" key="1">
    <source>
        <dbReference type="EMBL" id="KAJ2971757.1"/>
    </source>
</evidence>
<proteinExistence type="predicted"/>
<comment type="caution">
    <text evidence="1">The sequence shown here is derived from an EMBL/GenBank/DDBJ whole genome shotgun (WGS) entry which is preliminary data.</text>
</comment>
<reference evidence="1" key="1">
    <citation type="submission" date="2022-08" db="EMBL/GenBank/DDBJ databases">
        <title>Genome Sequence of Lecanicillium fungicola.</title>
        <authorList>
            <person name="Buettner E."/>
        </authorList>
    </citation>
    <scope>NUCLEOTIDE SEQUENCE</scope>
    <source>
        <strain evidence="1">Babe33</strain>
    </source>
</reference>
<protein>
    <submittedName>
        <fullName evidence="1">Uncharacterized protein</fullName>
    </submittedName>
</protein>
<organism evidence="1 2">
    <name type="scientific">Zarea fungicola</name>
    <dbReference type="NCBI Taxonomy" id="93591"/>
    <lineage>
        <taxon>Eukaryota</taxon>
        <taxon>Fungi</taxon>
        <taxon>Dikarya</taxon>
        <taxon>Ascomycota</taxon>
        <taxon>Pezizomycotina</taxon>
        <taxon>Sordariomycetes</taxon>
        <taxon>Hypocreomycetidae</taxon>
        <taxon>Hypocreales</taxon>
        <taxon>Cordycipitaceae</taxon>
        <taxon>Zarea</taxon>
    </lineage>
</organism>
<name>A0ACC1MXM1_9HYPO</name>
<dbReference type="EMBL" id="JANJQO010001277">
    <property type="protein sequence ID" value="KAJ2971757.1"/>
    <property type="molecule type" value="Genomic_DNA"/>
</dbReference>
<dbReference type="Proteomes" id="UP001143910">
    <property type="component" value="Unassembled WGS sequence"/>
</dbReference>
<sequence>MATDFNIRLPPAETTPTFWMVKMLAPSIKPLGNSTVMILDKDGFVRAFNEAEPHLPTKEEAVRVRNYIYFQLQQHYQKTGKTFLFRDWLTKHNLLDTFFVNESTQKERYQKPVEREAKLETKLHNLECSIVVKCLALFDEGNQAAKPDFFRDNSAALDSLSKEEKVINESVASRDRLRKAQARIRHLKITTQPAFNTTFTTGNDGEQSADMVNMYHGLWGTEYYFRKASGTYIFRYTSPDMTKWFEKFNNLNHFAEMELDLLDPAYETPAPSAATDAGGYFEYSGLVPRHDKEHLGRLTDITGRIVHILLAILTYCNSHATAVSKGVLAEMLARRECIAPMDIFTLEWYWKFYLPEEEIFPEDIRKAVRDSPVVAEFVTLLTLISSPTPRKAPHIVKLLDLLQYATGWKVEDFVEKEDERQAVMAFEAFRKADRDESCLVFSDEVYKNIHSFYRNPAYDNDPYHPKFFYRNNPRQAFQDLTETLDSVDELYRNLRAHVSSEAISPTNSQGNLAQGKEDDLRLLC</sequence>
<gene>
    <name evidence="1" type="ORF">NQ176_g7538</name>
</gene>
<keyword evidence="2" id="KW-1185">Reference proteome</keyword>